<sequence length="156" mass="17727">MKGTSYNGLRLVSVMEGMKGIIVLAAGCGVLTLIHKDLHQMAVQLVEVLHMNPARHYPSIFIDTANRITEPQLWLLALSALAYSAVRLAEAYGLWKEQPWAEWLGFLSGGIYLPIELFEIWRKPVWPRIALFIVNVAVVGYLAATLKRRKRRLYPR</sequence>
<keyword evidence="1" id="KW-1133">Transmembrane helix</keyword>
<feature type="transmembrane region" description="Helical" evidence="1">
    <location>
        <begin position="125"/>
        <end position="146"/>
    </location>
</feature>
<dbReference type="EMBL" id="BDQG01000001">
    <property type="protein sequence ID" value="GAW68585.1"/>
    <property type="molecule type" value="Genomic_DNA"/>
</dbReference>
<dbReference type="InterPro" id="IPR021125">
    <property type="entry name" value="DUF2127"/>
</dbReference>
<accession>A0ABQ0MND2</accession>
<dbReference type="RefSeq" id="WP_085814736.1">
    <property type="nucleotide sequence ID" value="NZ_BDQG01000001.1"/>
</dbReference>
<organism evidence="2 3">
    <name type="scientific">Geoanaerobacter pelophilus</name>
    <dbReference type="NCBI Taxonomy" id="60036"/>
    <lineage>
        <taxon>Bacteria</taxon>
        <taxon>Pseudomonadati</taxon>
        <taxon>Thermodesulfobacteriota</taxon>
        <taxon>Desulfuromonadia</taxon>
        <taxon>Geobacterales</taxon>
        <taxon>Geobacteraceae</taxon>
        <taxon>Geoanaerobacter</taxon>
    </lineage>
</organism>
<keyword evidence="1" id="KW-0812">Transmembrane</keyword>
<feature type="transmembrane region" description="Helical" evidence="1">
    <location>
        <begin position="12"/>
        <end position="34"/>
    </location>
</feature>
<evidence type="ECO:0000313" key="3">
    <source>
        <dbReference type="Proteomes" id="UP000194153"/>
    </source>
</evidence>
<reference evidence="3" key="1">
    <citation type="submission" date="2017-05" db="EMBL/GenBank/DDBJ databases">
        <title>Draft genome sequence of Geobacter pelophilus, a iron(III)-reducing bacteria.</title>
        <authorList>
            <person name="Aoyagi T."/>
            <person name="Koike H."/>
            <person name="Morita T."/>
            <person name="Sato Y."/>
            <person name="Habe H."/>
            <person name="Hori T."/>
        </authorList>
    </citation>
    <scope>NUCLEOTIDE SEQUENCE [LARGE SCALE GENOMIC DNA]</scope>
    <source>
        <strain evidence="3">Drf2</strain>
    </source>
</reference>
<proteinExistence type="predicted"/>
<dbReference type="Pfam" id="PF09900">
    <property type="entry name" value="DUF2127"/>
    <property type="match status" value="1"/>
</dbReference>
<protein>
    <submittedName>
        <fullName evidence="2">Membrane protein</fullName>
    </submittedName>
</protein>
<name>A0ABQ0MND2_9BACT</name>
<evidence type="ECO:0000313" key="2">
    <source>
        <dbReference type="EMBL" id="GAW68585.1"/>
    </source>
</evidence>
<keyword evidence="3" id="KW-1185">Reference proteome</keyword>
<dbReference type="Proteomes" id="UP000194153">
    <property type="component" value="Unassembled WGS sequence"/>
</dbReference>
<comment type="caution">
    <text evidence="2">The sequence shown here is derived from an EMBL/GenBank/DDBJ whole genome shotgun (WGS) entry which is preliminary data.</text>
</comment>
<gene>
    <name evidence="2" type="ORF">GPEL0_01r4997</name>
</gene>
<evidence type="ECO:0000256" key="1">
    <source>
        <dbReference type="SAM" id="Phobius"/>
    </source>
</evidence>
<keyword evidence="1" id="KW-0472">Membrane</keyword>